<evidence type="ECO:0000256" key="2">
    <source>
        <dbReference type="SAM" id="Phobius"/>
    </source>
</evidence>
<keyword evidence="2" id="KW-0472">Membrane</keyword>
<sequence>MAHSYDSHDVERQTDPRQVRQTGTPEAEAQHPGASQVDPRQTDTGQQPERGTSWTTGAPTEMPRAKTSPMAVFGLVLGLLALLCGLTGVLAPLAIVFGIVGIVLGILGRKDGMQRERTGKGVATAGLIMAIIGLVLGVLAGIAFVLGAMNPDLFIPAQQQVGDLMTQVPR</sequence>
<feature type="domain" description="DUF4190" evidence="3">
    <location>
        <begin position="71"/>
        <end position="140"/>
    </location>
</feature>
<accession>A0ABP6RU42</accession>
<feature type="region of interest" description="Disordered" evidence="1">
    <location>
        <begin position="1"/>
        <end position="63"/>
    </location>
</feature>
<feature type="transmembrane region" description="Helical" evidence="2">
    <location>
        <begin position="71"/>
        <end position="104"/>
    </location>
</feature>
<evidence type="ECO:0000256" key="1">
    <source>
        <dbReference type="SAM" id="MobiDB-lite"/>
    </source>
</evidence>
<keyword evidence="2" id="KW-0812">Transmembrane</keyword>
<feature type="compositionally biased region" description="Basic and acidic residues" evidence="1">
    <location>
        <begin position="1"/>
        <end position="18"/>
    </location>
</feature>
<protein>
    <recommendedName>
        <fullName evidence="3">DUF4190 domain-containing protein</fullName>
    </recommendedName>
</protein>
<organism evidence="4 5">
    <name type="scientific">Saccharopolyspora gregorii</name>
    <dbReference type="NCBI Taxonomy" id="33914"/>
    <lineage>
        <taxon>Bacteria</taxon>
        <taxon>Bacillati</taxon>
        <taxon>Actinomycetota</taxon>
        <taxon>Actinomycetes</taxon>
        <taxon>Pseudonocardiales</taxon>
        <taxon>Pseudonocardiaceae</taxon>
        <taxon>Saccharopolyspora</taxon>
    </lineage>
</organism>
<keyword evidence="5" id="KW-1185">Reference proteome</keyword>
<dbReference type="RefSeq" id="WP_344928135.1">
    <property type="nucleotide sequence ID" value="NZ_BAAAYK010000038.1"/>
</dbReference>
<dbReference type="Pfam" id="PF13828">
    <property type="entry name" value="DUF4190"/>
    <property type="match status" value="1"/>
</dbReference>
<dbReference type="EMBL" id="BAAAYK010000038">
    <property type="protein sequence ID" value="GAA3359671.1"/>
    <property type="molecule type" value="Genomic_DNA"/>
</dbReference>
<gene>
    <name evidence="4" type="ORF">GCM10020366_36620</name>
</gene>
<name>A0ABP6RU42_9PSEU</name>
<keyword evidence="2" id="KW-1133">Transmembrane helix</keyword>
<dbReference type="InterPro" id="IPR025241">
    <property type="entry name" value="DUF4190"/>
</dbReference>
<comment type="caution">
    <text evidence="4">The sequence shown here is derived from an EMBL/GenBank/DDBJ whole genome shotgun (WGS) entry which is preliminary data.</text>
</comment>
<dbReference type="Proteomes" id="UP001500483">
    <property type="component" value="Unassembled WGS sequence"/>
</dbReference>
<evidence type="ECO:0000313" key="4">
    <source>
        <dbReference type="EMBL" id="GAA3359671.1"/>
    </source>
</evidence>
<feature type="compositionally biased region" description="Polar residues" evidence="1">
    <location>
        <begin position="38"/>
        <end position="58"/>
    </location>
</feature>
<evidence type="ECO:0000259" key="3">
    <source>
        <dbReference type="Pfam" id="PF13828"/>
    </source>
</evidence>
<feature type="transmembrane region" description="Helical" evidence="2">
    <location>
        <begin position="125"/>
        <end position="146"/>
    </location>
</feature>
<reference evidence="5" key="1">
    <citation type="journal article" date="2019" name="Int. J. Syst. Evol. Microbiol.">
        <title>The Global Catalogue of Microorganisms (GCM) 10K type strain sequencing project: providing services to taxonomists for standard genome sequencing and annotation.</title>
        <authorList>
            <consortium name="The Broad Institute Genomics Platform"/>
            <consortium name="The Broad Institute Genome Sequencing Center for Infectious Disease"/>
            <person name="Wu L."/>
            <person name="Ma J."/>
        </authorList>
    </citation>
    <scope>NUCLEOTIDE SEQUENCE [LARGE SCALE GENOMIC DNA]</scope>
    <source>
        <strain evidence="5">JCM 9687</strain>
    </source>
</reference>
<proteinExistence type="predicted"/>
<evidence type="ECO:0000313" key="5">
    <source>
        <dbReference type="Proteomes" id="UP001500483"/>
    </source>
</evidence>